<proteinExistence type="inferred from homology"/>
<evidence type="ECO:0000256" key="5">
    <source>
        <dbReference type="SAM" id="SignalP"/>
    </source>
</evidence>
<dbReference type="GO" id="GO:0003755">
    <property type="term" value="F:peptidyl-prolyl cis-trans isomerase activity"/>
    <property type="evidence" value="ECO:0007669"/>
    <property type="project" value="UniProtKB-UniRule"/>
</dbReference>
<evidence type="ECO:0000256" key="4">
    <source>
        <dbReference type="RuleBase" id="RU003915"/>
    </source>
</evidence>
<dbReference type="Proteomes" id="UP000251842">
    <property type="component" value="Chromosome"/>
</dbReference>
<feature type="signal peptide" evidence="5">
    <location>
        <begin position="1"/>
        <end position="22"/>
    </location>
</feature>
<dbReference type="Gene3D" id="1.10.287.460">
    <property type="entry name" value="Peptidyl-prolyl cis-trans isomerase, FKBP-type, N-terminal domain"/>
    <property type="match status" value="1"/>
</dbReference>
<keyword evidence="8" id="KW-1185">Reference proteome</keyword>
<dbReference type="InterPro" id="IPR000774">
    <property type="entry name" value="PPIase_FKBP_N"/>
</dbReference>
<protein>
    <recommendedName>
        <fullName evidence="4">Peptidyl-prolyl cis-trans isomerase</fullName>
        <ecNumber evidence="4">5.2.1.8</ecNumber>
    </recommendedName>
</protein>
<dbReference type="Pfam" id="PF01346">
    <property type="entry name" value="FKBP_N"/>
    <property type="match status" value="1"/>
</dbReference>
<dbReference type="InterPro" id="IPR001179">
    <property type="entry name" value="PPIase_FKBP_dom"/>
</dbReference>
<dbReference type="EMBL" id="CP029556">
    <property type="protein sequence ID" value="AXA84329.1"/>
    <property type="molecule type" value="Genomic_DNA"/>
</dbReference>
<evidence type="ECO:0000256" key="2">
    <source>
        <dbReference type="ARBA" id="ARBA00023110"/>
    </source>
</evidence>
<gene>
    <name evidence="7" type="ORF">DCD74_06150</name>
</gene>
<evidence type="ECO:0000256" key="3">
    <source>
        <dbReference type="PROSITE-ProRule" id="PRU00277"/>
    </source>
</evidence>
<dbReference type="SUPFAM" id="SSF54534">
    <property type="entry name" value="FKBP-like"/>
    <property type="match status" value="1"/>
</dbReference>
<dbReference type="PROSITE" id="PS50059">
    <property type="entry name" value="FKBP_PPIASE"/>
    <property type="match status" value="1"/>
</dbReference>
<reference evidence="8" key="1">
    <citation type="submission" date="2018-05" db="EMBL/GenBank/DDBJ databases">
        <title>Luteimonas pekinense sp. nov., isolated from human Meibomian gland secretions, Beijing, China.</title>
        <authorList>
            <person name="Wen T."/>
            <person name="Bai H."/>
            <person name="Lv H."/>
        </authorList>
    </citation>
    <scope>NUCLEOTIDE SEQUENCE [LARGE SCALE GENOMIC DNA]</scope>
    <source>
        <strain evidence="8">83-4</strain>
    </source>
</reference>
<keyword evidence="3 4" id="KW-0413">Isomerase</keyword>
<dbReference type="GO" id="GO:0006457">
    <property type="term" value="P:protein folding"/>
    <property type="evidence" value="ECO:0007669"/>
    <property type="project" value="InterPro"/>
</dbReference>
<evidence type="ECO:0000313" key="7">
    <source>
        <dbReference type="EMBL" id="AXA84329.1"/>
    </source>
</evidence>
<dbReference type="Pfam" id="PF00254">
    <property type="entry name" value="FKBP_C"/>
    <property type="match status" value="1"/>
</dbReference>
<dbReference type="OrthoDB" id="9814548at2"/>
<dbReference type="RefSeq" id="WP_112926542.1">
    <property type="nucleotide sequence ID" value="NZ_CP029556.1"/>
</dbReference>
<evidence type="ECO:0000313" key="8">
    <source>
        <dbReference type="Proteomes" id="UP000251842"/>
    </source>
</evidence>
<accession>A0A344J5L9</accession>
<feature type="domain" description="PPIase FKBP-type" evidence="6">
    <location>
        <begin position="145"/>
        <end position="230"/>
    </location>
</feature>
<dbReference type="InterPro" id="IPR036944">
    <property type="entry name" value="PPIase_FKBP_N_sf"/>
</dbReference>
<evidence type="ECO:0000259" key="6">
    <source>
        <dbReference type="PROSITE" id="PS50059"/>
    </source>
</evidence>
<dbReference type="InterPro" id="IPR046357">
    <property type="entry name" value="PPIase_dom_sf"/>
</dbReference>
<comment type="catalytic activity">
    <reaction evidence="1 3 4">
        <text>[protein]-peptidylproline (omega=180) = [protein]-peptidylproline (omega=0)</text>
        <dbReference type="Rhea" id="RHEA:16237"/>
        <dbReference type="Rhea" id="RHEA-COMP:10747"/>
        <dbReference type="Rhea" id="RHEA-COMP:10748"/>
        <dbReference type="ChEBI" id="CHEBI:83833"/>
        <dbReference type="ChEBI" id="CHEBI:83834"/>
        <dbReference type="EC" id="5.2.1.8"/>
    </reaction>
</comment>
<comment type="similarity">
    <text evidence="4">Belongs to the FKBP-type PPIase family.</text>
</comment>
<dbReference type="Gene3D" id="3.10.50.40">
    <property type="match status" value="1"/>
</dbReference>
<keyword evidence="2 3" id="KW-0697">Rotamase</keyword>
<keyword evidence="5" id="KW-0732">Signal</keyword>
<name>A0A344J5L9_9GAMM</name>
<dbReference type="EC" id="5.2.1.8" evidence="4"/>
<organism evidence="7 8">
    <name type="scientific">Solilutibacter oculi</name>
    <dbReference type="NCBI Taxonomy" id="2698682"/>
    <lineage>
        <taxon>Bacteria</taxon>
        <taxon>Pseudomonadati</taxon>
        <taxon>Pseudomonadota</taxon>
        <taxon>Gammaproteobacteria</taxon>
        <taxon>Lysobacterales</taxon>
        <taxon>Lysobacteraceae</taxon>
        <taxon>Solilutibacter</taxon>
    </lineage>
</organism>
<evidence type="ECO:0000256" key="1">
    <source>
        <dbReference type="ARBA" id="ARBA00000971"/>
    </source>
</evidence>
<feature type="chain" id="PRO_5017054717" description="Peptidyl-prolyl cis-trans isomerase" evidence="5">
    <location>
        <begin position="23"/>
        <end position="230"/>
    </location>
</feature>
<dbReference type="AlphaFoldDB" id="A0A344J5L9"/>
<dbReference type="KEGG" id="lue:DCD74_06150"/>
<sequence>MKLRLLAAAVAALTLTAGIAGAQDLNSEKGKLSYAFGYDFARNLAESGEQIDTAAVVKAVQDGLAKKNPAITPDQAKPALEAFQKRQQAKAQAAQAEFNKIAGENRTKSTTYLNQYKTQAGVKTLPGGVMYRVLENGTGRKPTLTNTVSLQVLGPMPFGMRPQQAQSPQTPNVKVNEIEMQAMRDVITQMPMGSKWEVVLPSEKAFGNDPRSGFPPNVAVAFEIKLVNVQ</sequence>